<dbReference type="Gene3D" id="3.10.20.30">
    <property type="match status" value="1"/>
</dbReference>
<dbReference type="STRING" id="1918946.VPAL9027_01436"/>
<dbReference type="SUPFAM" id="SSF54292">
    <property type="entry name" value="2Fe-2S ferredoxin-like"/>
    <property type="match status" value="1"/>
</dbReference>
<dbReference type="PANTHER" id="PTHR43112">
    <property type="entry name" value="FERREDOXIN"/>
    <property type="match status" value="1"/>
</dbReference>
<keyword evidence="7" id="KW-0411">Iron-sulfur</keyword>
<dbReference type="InterPro" id="IPR036010">
    <property type="entry name" value="2Fe-2S_ferredoxin-like_sf"/>
</dbReference>
<dbReference type="InterPro" id="IPR012675">
    <property type="entry name" value="Beta-grasp_dom_sf"/>
</dbReference>
<feature type="domain" description="2Fe-2S ferredoxin-type" evidence="9">
    <location>
        <begin position="3"/>
        <end position="89"/>
    </location>
</feature>
<keyword evidence="11" id="KW-1185">Reference proteome</keyword>
<evidence type="ECO:0000259" key="9">
    <source>
        <dbReference type="PROSITE" id="PS51085"/>
    </source>
</evidence>
<comment type="similarity">
    <text evidence="1">Belongs to the 2Fe2S plant-type ferredoxin family.</text>
</comment>
<keyword evidence="2" id="KW-0813">Transport</keyword>
<dbReference type="OrthoDB" id="9806195at2"/>
<dbReference type="AlphaFoldDB" id="A0A1R4B3H3"/>
<dbReference type="PROSITE" id="PS00197">
    <property type="entry name" value="2FE2S_FER_1"/>
    <property type="match status" value="1"/>
</dbReference>
<keyword evidence="3" id="KW-0001">2Fe-2S</keyword>
<evidence type="ECO:0000256" key="7">
    <source>
        <dbReference type="ARBA" id="ARBA00023014"/>
    </source>
</evidence>
<sequence length="89" mass="9633">MIHTVQIVPGDVQFEVTSGQTILSAVMSQNIAWPNRCRVGACGACLGKILQGDVSYDLEPVLSERERLEGWVFACLATPQSDIVLTLEG</sequence>
<evidence type="ECO:0000256" key="2">
    <source>
        <dbReference type="ARBA" id="ARBA00022448"/>
    </source>
</evidence>
<dbReference type="RefSeq" id="WP_077313722.1">
    <property type="nucleotide sequence ID" value="NZ_AP024887.1"/>
</dbReference>
<dbReference type="CDD" id="cd00207">
    <property type="entry name" value="fer2"/>
    <property type="match status" value="1"/>
</dbReference>
<reference evidence="10 11" key="1">
    <citation type="submission" date="2017-02" db="EMBL/GenBank/DDBJ databases">
        <authorList>
            <person name="Peterson S.W."/>
        </authorList>
    </citation>
    <scope>NUCLEOTIDE SEQUENCE [LARGE SCALE GENOMIC DNA]</scope>
    <source>
        <strain evidence="10 11">CECT 9027</strain>
    </source>
</reference>
<dbReference type="GO" id="GO:0046872">
    <property type="term" value="F:metal ion binding"/>
    <property type="evidence" value="ECO:0007669"/>
    <property type="project" value="UniProtKB-KW"/>
</dbReference>
<evidence type="ECO:0000256" key="5">
    <source>
        <dbReference type="ARBA" id="ARBA00022982"/>
    </source>
</evidence>
<proteinExistence type="inferred from homology"/>
<evidence type="ECO:0000256" key="8">
    <source>
        <dbReference type="ARBA" id="ARBA00034078"/>
    </source>
</evidence>
<protein>
    <submittedName>
        <fullName evidence="10">Ferredoxin-1</fullName>
    </submittedName>
</protein>
<organism evidence="10 11">
    <name type="scientific">Vibrio palustris</name>
    <dbReference type="NCBI Taxonomy" id="1918946"/>
    <lineage>
        <taxon>Bacteria</taxon>
        <taxon>Pseudomonadati</taxon>
        <taxon>Pseudomonadota</taxon>
        <taxon>Gammaproteobacteria</taxon>
        <taxon>Vibrionales</taxon>
        <taxon>Vibrionaceae</taxon>
        <taxon>Vibrio</taxon>
    </lineage>
</organism>
<name>A0A1R4B3H3_9VIBR</name>
<evidence type="ECO:0000313" key="11">
    <source>
        <dbReference type="Proteomes" id="UP000189475"/>
    </source>
</evidence>
<dbReference type="PROSITE" id="PS51085">
    <property type="entry name" value="2FE2S_FER_2"/>
    <property type="match status" value="1"/>
</dbReference>
<dbReference type="Pfam" id="PF00111">
    <property type="entry name" value="Fer2"/>
    <property type="match status" value="1"/>
</dbReference>
<gene>
    <name evidence="10" type="primary">petF</name>
    <name evidence="10" type="ORF">VPAL9027_01436</name>
</gene>
<comment type="cofactor">
    <cofactor evidence="8">
        <name>[2Fe-2S] cluster</name>
        <dbReference type="ChEBI" id="CHEBI:190135"/>
    </cofactor>
</comment>
<keyword evidence="6" id="KW-0408">Iron</keyword>
<evidence type="ECO:0000256" key="6">
    <source>
        <dbReference type="ARBA" id="ARBA00023004"/>
    </source>
</evidence>
<accession>A0A1R4B3H3</accession>
<evidence type="ECO:0000256" key="3">
    <source>
        <dbReference type="ARBA" id="ARBA00022714"/>
    </source>
</evidence>
<dbReference type="InterPro" id="IPR001041">
    <property type="entry name" value="2Fe-2S_ferredoxin-type"/>
</dbReference>
<evidence type="ECO:0000256" key="4">
    <source>
        <dbReference type="ARBA" id="ARBA00022723"/>
    </source>
</evidence>
<keyword evidence="5" id="KW-0249">Electron transport</keyword>
<dbReference type="Proteomes" id="UP000189475">
    <property type="component" value="Unassembled WGS sequence"/>
</dbReference>
<dbReference type="GO" id="GO:0051537">
    <property type="term" value="F:2 iron, 2 sulfur cluster binding"/>
    <property type="evidence" value="ECO:0007669"/>
    <property type="project" value="UniProtKB-KW"/>
</dbReference>
<evidence type="ECO:0000256" key="1">
    <source>
        <dbReference type="ARBA" id="ARBA00007874"/>
    </source>
</evidence>
<dbReference type="InterPro" id="IPR006058">
    <property type="entry name" value="2Fe2S_fd_BS"/>
</dbReference>
<dbReference type="PANTHER" id="PTHR43112:SF3">
    <property type="entry name" value="FERREDOXIN-2, CHLOROPLASTIC"/>
    <property type="match status" value="1"/>
</dbReference>
<dbReference type="EMBL" id="FUFT01000003">
    <property type="protein sequence ID" value="SJL83468.1"/>
    <property type="molecule type" value="Genomic_DNA"/>
</dbReference>
<evidence type="ECO:0000313" key="10">
    <source>
        <dbReference type="EMBL" id="SJL83468.1"/>
    </source>
</evidence>
<keyword evidence="4" id="KW-0479">Metal-binding</keyword>